<feature type="compositionally biased region" description="Polar residues" evidence="1">
    <location>
        <begin position="53"/>
        <end position="82"/>
    </location>
</feature>
<dbReference type="Pfam" id="PF13762">
    <property type="entry name" value="MNE1"/>
    <property type="match status" value="1"/>
</dbReference>
<evidence type="ECO:0000313" key="2">
    <source>
        <dbReference type="CGD" id="CAL0000166966"/>
    </source>
</evidence>
<evidence type="ECO:0000256" key="1">
    <source>
        <dbReference type="SAM" id="MobiDB-lite"/>
    </source>
</evidence>
<dbReference type="VEuPathDB" id="FungiDB:CD36_81010"/>
<protein>
    <submittedName>
        <fullName evidence="3">Uncharacterized protein</fullName>
    </submittedName>
</protein>
<evidence type="ECO:0000313" key="4">
    <source>
        <dbReference type="Proteomes" id="UP000002605"/>
    </source>
</evidence>
<keyword evidence="4" id="KW-1185">Reference proteome</keyword>
<dbReference type="AlphaFoldDB" id="B9WD80"/>
<dbReference type="RefSeq" id="XP_002419047.1">
    <property type="nucleotide sequence ID" value="XM_002419002.1"/>
</dbReference>
<reference evidence="3 4" key="1">
    <citation type="journal article" date="2009" name="Genome Res.">
        <title>Comparative genomics of the fungal pathogens Candida dubliniensis and Candida albicans.</title>
        <authorList>
            <person name="Jackson A.P."/>
            <person name="Gamble J.A."/>
            <person name="Yeomans T."/>
            <person name="Moran G.P."/>
            <person name="Saunders D."/>
            <person name="Harris D."/>
            <person name="Aslett M."/>
            <person name="Barrell J.F."/>
            <person name="Butler G."/>
            <person name="Citiulo F."/>
            <person name="Coleman D.C."/>
            <person name="de Groot P.W.J."/>
            <person name="Goodwin T.J."/>
            <person name="Quail M.A."/>
            <person name="McQuillan J."/>
            <person name="Munro C.A."/>
            <person name="Pain A."/>
            <person name="Poulter R.T."/>
            <person name="Rajandream M.A."/>
            <person name="Renauld H."/>
            <person name="Spiering M.J."/>
            <person name="Tivey A."/>
            <person name="Gow N.A.R."/>
            <person name="Barrell B."/>
            <person name="Sullivan D.J."/>
            <person name="Berriman M."/>
        </authorList>
    </citation>
    <scope>NUCLEOTIDE SEQUENCE [LARGE SCALE GENOMIC DNA]</scope>
    <source>
        <strain evidence="4">CD36 / ATCC MYA-646 / CBS 7987 / NCPF 3949 / NRRL Y-17841</strain>
    </source>
</reference>
<dbReference type="GO" id="GO:0000372">
    <property type="term" value="P:Group I intron splicing"/>
    <property type="evidence" value="ECO:0007669"/>
    <property type="project" value="InterPro"/>
</dbReference>
<dbReference type="Proteomes" id="UP000002605">
    <property type="component" value="Chromosome 3"/>
</dbReference>
<dbReference type="eggNOG" id="ENOG502R1E6">
    <property type="taxonomic scope" value="Eukaryota"/>
</dbReference>
<dbReference type="CGD" id="CAL0000166966">
    <property type="gene designation" value="Cd36_81010"/>
</dbReference>
<proteinExistence type="predicted"/>
<dbReference type="HOGENOM" id="CLU_460490_0_0_1"/>
<feature type="region of interest" description="Disordered" evidence="1">
    <location>
        <begin position="473"/>
        <end position="495"/>
    </location>
</feature>
<gene>
    <name evidence="2" type="ordered locus">Cd36_81010</name>
    <name evidence="3" type="ORF">CD36_81010</name>
</gene>
<dbReference type="GeneID" id="8046989"/>
<dbReference type="InterPro" id="IPR025694">
    <property type="entry name" value="MNE1"/>
</dbReference>
<feature type="region of interest" description="Disordered" evidence="1">
    <location>
        <begin position="37"/>
        <end position="82"/>
    </location>
</feature>
<dbReference type="KEGG" id="cdu:CD36_81010"/>
<feature type="compositionally biased region" description="Pro residues" evidence="1">
    <location>
        <begin position="482"/>
        <end position="492"/>
    </location>
</feature>
<dbReference type="EMBL" id="FM992690">
    <property type="protein sequence ID" value="CAX42630.1"/>
    <property type="molecule type" value="Genomic_DNA"/>
</dbReference>
<feature type="compositionally biased region" description="Basic residues" evidence="1">
    <location>
        <begin position="40"/>
        <end position="50"/>
    </location>
</feature>
<evidence type="ECO:0000313" key="3">
    <source>
        <dbReference type="EMBL" id="CAX42630.1"/>
    </source>
</evidence>
<organism evidence="3 4">
    <name type="scientific">Candida dubliniensis (strain CD36 / ATCC MYA-646 / CBS 7987 / NCPF 3949 / NRRL Y-17841)</name>
    <name type="common">Yeast</name>
    <dbReference type="NCBI Taxonomy" id="573826"/>
    <lineage>
        <taxon>Eukaryota</taxon>
        <taxon>Fungi</taxon>
        <taxon>Dikarya</taxon>
        <taxon>Ascomycota</taxon>
        <taxon>Saccharomycotina</taxon>
        <taxon>Pichiomycetes</taxon>
        <taxon>Debaryomycetaceae</taxon>
        <taxon>Candida/Lodderomyces clade</taxon>
        <taxon>Candida</taxon>
    </lineage>
</organism>
<dbReference type="GO" id="GO:1990904">
    <property type="term" value="C:ribonucleoprotein complex"/>
    <property type="evidence" value="ECO:0007669"/>
    <property type="project" value="InterPro"/>
</dbReference>
<sequence>MFKNAIITMKNIRSKLNQSYKYNAQFLRLQHNSAILNQHQHQHQHQRQRQHQSITNSTASSPLNSPKFNSNHVKSSLPNNHNHLASKQLTNINVDQILSDISKCNDYNNLTKYISTINHQQHLNSQNSIFQLLTKWIKFNNKFNNKLPSFNALNGIFESLIRQHELITTTTTTTTTKNSSYVSNLLILYLYLYRFNHSALNILPLNLVWLQYGNPLIYNVYFLTYLKNLFNTNQNQLCIITLINELKITFQIDQDMEEIKILENLPRSMILYMIEMKNFDSLNFLISRFLIHKVIIDNELWNLLLQLGLENNNYQLVTLVYDNYIMKDFHQGKITLDDIILNTKLLSSHNSTVVDLKSFGDSLIFQILHTISMNGDIKRTEELITSHFIYKSLSNMDHGLTKELCIKIIESYCYNKPDNIKSLSSSSVSDNSVKEILSLIDVILDNQKNLSSIDFFECMNYKFKNWTITSSNENMSDSQQQRPPPPPPPLPPLHEEEEELPLLQGNKNLHNSKYGIILANLSNLHEFINIHMNYMDENNHKLETKTIFINCLLNHIMIFLNHSGVVSLLKNLHYLKGSSIITNNYLDSISWRLIIKSLSNSTSKKCGRIYYNYLKSRQKDIEITPLMYSQLIMTCINDDSNGYYHDVLFYIMEYFKDYSKLSDEIKEVLEYGGQFDINVQNLLDNIINWQNSNKNIETLLSNLKDIQLQPIENLIKRQYLEKYDLRDSEILMKIFQ</sequence>
<name>B9WD80_CANDC</name>
<accession>B9WD80</accession>
<dbReference type="OrthoDB" id="4083723at2759"/>